<protein>
    <submittedName>
        <fullName evidence="3">Uncharacterized protein</fullName>
    </submittedName>
</protein>
<dbReference type="Proteomes" id="UP000737420">
    <property type="component" value="Unassembled WGS sequence"/>
</dbReference>
<reference evidence="3 5" key="1">
    <citation type="submission" date="2021-07" db="EMBL/GenBank/DDBJ databases">
        <title>Draft genome sequence of carbapenem-resistant Aeromonas spp. in Japan.</title>
        <authorList>
            <person name="Maehana S."/>
            <person name="Suzuki M."/>
            <person name="Kitasato H."/>
        </authorList>
    </citation>
    <scope>NUCLEOTIDE SEQUENCE</scope>
    <source>
        <strain evidence="2">KAM343</strain>
        <strain evidence="3">KAM351</strain>
        <strain evidence="4 5">KAM382</strain>
    </source>
</reference>
<organism evidence="3 6">
    <name type="scientific">Aeromonas caviae</name>
    <name type="common">Aeromonas punctata</name>
    <dbReference type="NCBI Taxonomy" id="648"/>
    <lineage>
        <taxon>Bacteria</taxon>
        <taxon>Pseudomonadati</taxon>
        <taxon>Pseudomonadota</taxon>
        <taxon>Gammaproteobacteria</taxon>
        <taxon>Aeromonadales</taxon>
        <taxon>Aeromonadaceae</taxon>
        <taxon>Aeromonas</taxon>
    </lineage>
</organism>
<comment type="caution">
    <text evidence="3">The sequence shown here is derived from an EMBL/GenBank/DDBJ whole genome shotgun (WGS) entry which is preliminary data.</text>
</comment>
<sequence length="51" mass="5265">MPAAAIAFAAARRSSTSDAKFTGSPVPPPIPVPAKSNLKTPMPARDSAREM</sequence>
<feature type="region of interest" description="Disordered" evidence="1">
    <location>
        <begin position="7"/>
        <end position="51"/>
    </location>
</feature>
<name>A0A7I8HX29_AERCA</name>
<evidence type="ECO:0000313" key="6">
    <source>
        <dbReference type="Proteomes" id="UP000886934"/>
    </source>
</evidence>
<accession>A0A7I8HX29</accession>
<evidence type="ECO:0000313" key="5">
    <source>
        <dbReference type="Proteomes" id="UP000737420"/>
    </source>
</evidence>
<proteinExistence type="predicted"/>
<dbReference type="EMBL" id="BPNN01000063">
    <property type="protein sequence ID" value="GJA64853.1"/>
    <property type="molecule type" value="Genomic_DNA"/>
</dbReference>
<evidence type="ECO:0000313" key="2">
    <source>
        <dbReference type="EMBL" id="GJA41805.1"/>
    </source>
</evidence>
<evidence type="ECO:0000313" key="4">
    <source>
        <dbReference type="EMBL" id="GJB93610.1"/>
    </source>
</evidence>
<gene>
    <name evidence="2" type="ORF">KAM343_26010</name>
    <name evidence="3" type="ORF">KAM351_34640</name>
    <name evidence="4" type="ORF">KAM382_36710</name>
</gene>
<dbReference type="EMBL" id="BPNI01000052">
    <property type="protein sequence ID" value="GJA41805.1"/>
    <property type="molecule type" value="Genomic_DNA"/>
</dbReference>
<evidence type="ECO:0000313" key="3">
    <source>
        <dbReference type="EMBL" id="GJA64853.1"/>
    </source>
</evidence>
<dbReference type="Proteomes" id="UP000886939">
    <property type="component" value="Unassembled WGS sequence"/>
</dbReference>
<dbReference type="EMBL" id="BPOP01000052">
    <property type="protein sequence ID" value="GJB93610.1"/>
    <property type="molecule type" value="Genomic_DNA"/>
</dbReference>
<evidence type="ECO:0000256" key="1">
    <source>
        <dbReference type="SAM" id="MobiDB-lite"/>
    </source>
</evidence>
<dbReference type="Proteomes" id="UP000886934">
    <property type="component" value="Unassembled WGS sequence"/>
</dbReference>
<dbReference type="AlphaFoldDB" id="A0A7I8HX29"/>